<comment type="similarity">
    <text evidence="2">Belongs to the bZIP family. ATF subfamily.</text>
</comment>
<dbReference type="GO" id="GO:0005634">
    <property type="term" value="C:nucleus"/>
    <property type="evidence" value="ECO:0007669"/>
    <property type="project" value="UniProtKB-SubCell"/>
</dbReference>
<sequence>MASTSTTTRSATITSSSSRTINRRGTATSRLSDNSNTNRNRDNNIKRQNSTPVEPDLELEIEVVDRPRSGSDSDSKFHNLTPSRCYTHTDDRNHSGAIHCKKYRSDSMDSELDSEQLQIVLPDEGQSEGVELNQNDRGTQLELQSDSGHGDGPEIDHDREYDSKPLTFDSSSSEDIMPNDDDEDDDESTSSAKAKKRLKRSSGKGFKSGNSDEQGEEQDERAEKNRLSAKECRIRKKLRYQYLAELIAHSEDAVFKLRNELQELEKQCTEIDRRNTESVDD</sequence>
<feature type="compositionally biased region" description="Low complexity" evidence="9">
    <location>
        <begin position="28"/>
        <end position="38"/>
    </location>
</feature>
<proteinExistence type="inferred from homology"/>
<evidence type="ECO:0000313" key="11">
    <source>
        <dbReference type="EMBL" id="KAF6031811.1"/>
    </source>
</evidence>
<comment type="caution">
    <text evidence="11">The sequence shown here is derived from an EMBL/GenBank/DDBJ whole genome shotgun (WGS) entry which is preliminary data.</text>
</comment>
<accession>A0A7J7K1G9</accession>
<feature type="region of interest" description="Disordered" evidence="9">
    <location>
        <begin position="1"/>
        <end position="95"/>
    </location>
</feature>
<reference evidence="11" key="1">
    <citation type="submission" date="2020-06" db="EMBL/GenBank/DDBJ databases">
        <title>Draft genome of Bugula neritina, a colonial animal packing powerful symbionts and potential medicines.</title>
        <authorList>
            <person name="Rayko M."/>
        </authorList>
    </citation>
    <scope>NUCLEOTIDE SEQUENCE [LARGE SCALE GENOMIC DNA]</scope>
    <source>
        <strain evidence="11">Kwan_BN1</strain>
    </source>
</reference>
<dbReference type="InterPro" id="IPR039250">
    <property type="entry name" value="CREBL2/REPTOR-BP"/>
</dbReference>
<name>A0A7J7K1G9_BUGNE</name>
<evidence type="ECO:0000313" key="12">
    <source>
        <dbReference type="Proteomes" id="UP000593567"/>
    </source>
</evidence>
<comment type="subcellular location">
    <subcellularLocation>
        <location evidence="1">Nucleus</location>
    </subcellularLocation>
</comment>
<feature type="domain" description="BZIP" evidence="10">
    <location>
        <begin position="221"/>
        <end position="235"/>
    </location>
</feature>
<organism evidence="11 12">
    <name type="scientific">Bugula neritina</name>
    <name type="common">Brown bryozoan</name>
    <name type="synonym">Sertularia neritina</name>
    <dbReference type="NCBI Taxonomy" id="10212"/>
    <lineage>
        <taxon>Eukaryota</taxon>
        <taxon>Metazoa</taxon>
        <taxon>Spiralia</taxon>
        <taxon>Lophotrochozoa</taxon>
        <taxon>Bryozoa</taxon>
        <taxon>Gymnolaemata</taxon>
        <taxon>Cheilostomatida</taxon>
        <taxon>Flustrina</taxon>
        <taxon>Buguloidea</taxon>
        <taxon>Bugulidae</taxon>
        <taxon>Bugula</taxon>
    </lineage>
</organism>
<dbReference type="GO" id="GO:0003677">
    <property type="term" value="F:DNA binding"/>
    <property type="evidence" value="ECO:0007669"/>
    <property type="project" value="UniProtKB-KW"/>
</dbReference>
<feature type="coiled-coil region" evidence="8">
    <location>
        <begin position="247"/>
        <end position="281"/>
    </location>
</feature>
<dbReference type="Pfam" id="PF07716">
    <property type="entry name" value="bZIP_2"/>
    <property type="match status" value="1"/>
</dbReference>
<keyword evidence="4" id="KW-0238">DNA-binding</keyword>
<dbReference type="InterPro" id="IPR004827">
    <property type="entry name" value="bZIP"/>
</dbReference>
<feature type="compositionally biased region" description="Basic residues" evidence="9">
    <location>
        <begin position="193"/>
        <end position="202"/>
    </location>
</feature>
<evidence type="ECO:0000259" key="10">
    <source>
        <dbReference type="PROSITE" id="PS00036"/>
    </source>
</evidence>
<dbReference type="PANTHER" id="PTHR21051:SF4">
    <property type="entry name" value="CAMP-RESPONSIVE ELEMENT-BINDING PROTEIN-LIKE 2"/>
    <property type="match status" value="1"/>
</dbReference>
<dbReference type="GO" id="GO:0003700">
    <property type="term" value="F:DNA-binding transcription factor activity"/>
    <property type="evidence" value="ECO:0007669"/>
    <property type="project" value="InterPro"/>
</dbReference>
<feature type="compositionally biased region" description="Basic and acidic residues" evidence="9">
    <location>
        <begin position="63"/>
        <end position="77"/>
    </location>
</feature>
<evidence type="ECO:0000256" key="6">
    <source>
        <dbReference type="ARBA" id="ARBA00023163"/>
    </source>
</evidence>
<evidence type="ECO:0000256" key="2">
    <source>
        <dbReference type="ARBA" id="ARBA00009050"/>
    </source>
</evidence>
<gene>
    <name evidence="11" type="ORF">EB796_009870</name>
</gene>
<dbReference type="InterPro" id="IPR046347">
    <property type="entry name" value="bZIP_sf"/>
</dbReference>
<evidence type="ECO:0000256" key="5">
    <source>
        <dbReference type="ARBA" id="ARBA00023159"/>
    </source>
</evidence>
<dbReference type="Gene3D" id="1.20.5.170">
    <property type="match status" value="1"/>
</dbReference>
<keyword evidence="8" id="KW-0175">Coiled coil</keyword>
<evidence type="ECO:0000256" key="1">
    <source>
        <dbReference type="ARBA" id="ARBA00004123"/>
    </source>
</evidence>
<dbReference type="SUPFAM" id="SSF57959">
    <property type="entry name" value="Leucine zipper domain"/>
    <property type="match status" value="1"/>
</dbReference>
<feature type="compositionally biased region" description="Acidic residues" evidence="9">
    <location>
        <begin position="177"/>
        <end position="188"/>
    </location>
</feature>
<dbReference type="EMBL" id="VXIV02001560">
    <property type="protein sequence ID" value="KAF6031811.1"/>
    <property type="molecule type" value="Genomic_DNA"/>
</dbReference>
<dbReference type="Proteomes" id="UP000593567">
    <property type="component" value="Unassembled WGS sequence"/>
</dbReference>
<dbReference type="SMART" id="SM00338">
    <property type="entry name" value="BRLZ"/>
    <property type="match status" value="1"/>
</dbReference>
<feature type="compositionally biased region" description="Low complexity" evidence="9">
    <location>
        <begin position="1"/>
        <end position="20"/>
    </location>
</feature>
<keyword evidence="3" id="KW-0805">Transcription regulation</keyword>
<dbReference type="OrthoDB" id="5984119at2759"/>
<evidence type="ECO:0000256" key="8">
    <source>
        <dbReference type="SAM" id="Coils"/>
    </source>
</evidence>
<dbReference type="PROSITE" id="PS00036">
    <property type="entry name" value="BZIP_BASIC"/>
    <property type="match status" value="1"/>
</dbReference>
<feature type="region of interest" description="Disordered" evidence="9">
    <location>
        <begin position="141"/>
        <end position="228"/>
    </location>
</feature>
<keyword evidence="7" id="KW-0539">Nucleus</keyword>
<evidence type="ECO:0000256" key="7">
    <source>
        <dbReference type="ARBA" id="ARBA00023242"/>
    </source>
</evidence>
<keyword evidence="5" id="KW-0010">Activator</keyword>
<evidence type="ECO:0000256" key="4">
    <source>
        <dbReference type="ARBA" id="ARBA00023125"/>
    </source>
</evidence>
<dbReference type="PANTHER" id="PTHR21051">
    <property type="entry name" value="CAMP-RESPONSIVE ELEMENT-BINDING PROTEIN-LIKE 2"/>
    <property type="match status" value="1"/>
</dbReference>
<keyword evidence="12" id="KW-1185">Reference proteome</keyword>
<evidence type="ECO:0000256" key="9">
    <source>
        <dbReference type="SAM" id="MobiDB-lite"/>
    </source>
</evidence>
<feature type="compositionally biased region" description="Basic and acidic residues" evidence="9">
    <location>
        <begin position="148"/>
        <end position="163"/>
    </location>
</feature>
<keyword evidence="6" id="KW-0804">Transcription</keyword>
<dbReference type="AlphaFoldDB" id="A0A7J7K1G9"/>
<protein>
    <recommendedName>
        <fullName evidence="10">BZIP domain-containing protein</fullName>
    </recommendedName>
</protein>
<evidence type="ECO:0000256" key="3">
    <source>
        <dbReference type="ARBA" id="ARBA00023015"/>
    </source>
</evidence>